<dbReference type="Gene3D" id="2.30.30.40">
    <property type="entry name" value="SH3 Domains"/>
    <property type="match status" value="1"/>
</dbReference>
<dbReference type="FunFam" id="3.40.50.300:FF:001402">
    <property type="entry name" value="Discs, large homolog 3 (Drosophila)"/>
    <property type="match status" value="1"/>
</dbReference>
<dbReference type="EMBL" id="JASDAP010000023">
    <property type="protein sequence ID" value="KAK1882956.1"/>
    <property type="molecule type" value="Genomic_DNA"/>
</dbReference>
<dbReference type="Pfam" id="PF10608">
    <property type="entry name" value="MAGUK_N_PEST"/>
    <property type="match status" value="1"/>
</dbReference>
<evidence type="ECO:0000259" key="9">
    <source>
        <dbReference type="PROSITE" id="PS50052"/>
    </source>
</evidence>
<name>A0AAD9BFY3_DISEL</name>
<dbReference type="Pfam" id="PF00018">
    <property type="entry name" value="SH3_1"/>
    <property type="match status" value="1"/>
</dbReference>
<keyword evidence="4" id="KW-0677">Repeat</keyword>
<evidence type="ECO:0000256" key="7">
    <source>
        <dbReference type="SAM" id="MobiDB-lite"/>
    </source>
</evidence>
<evidence type="ECO:0000256" key="4">
    <source>
        <dbReference type="ARBA" id="ARBA00022737"/>
    </source>
</evidence>
<dbReference type="Pfam" id="PF10600">
    <property type="entry name" value="PDZ_assoc"/>
    <property type="match status" value="1"/>
</dbReference>
<dbReference type="PIRSF" id="PIRSF001741">
    <property type="entry name" value="MAGUK_DLGH"/>
    <property type="match status" value="1"/>
</dbReference>
<dbReference type="PROSITE" id="PS50052">
    <property type="entry name" value="GUANYLATE_KINASE_2"/>
    <property type="match status" value="1"/>
</dbReference>
<evidence type="ECO:0000256" key="2">
    <source>
        <dbReference type="ARBA" id="ARBA00007014"/>
    </source>
</evidence>
<dbReference type="CDD" id="cd06724">
    <property type="entry name" value="PDZ2_Dlg1-2-4-like"/>
    <property type="match status" value="1"/>
</dbReference>
<dbReference type="GO" id="GO:0035255">
    <property type="term" value="F:ionotropic glutamate receptor binding"/>
    <property type="evidence" value="ECO:0007669"/>
    <property type="project" value="TreeGrafter"/>
</dbReference>
<dbReference type="Gene3D" id="3.40.50.300">
    <property type="entry name" value="P-loop containing nucleotide triphosphate hydrolases"/>
    <property type="match status" value="1"/>
</dbReference>
<dbReference type="InterPro" id="IPR036034">
    <property type="entry name" value="PDZ_sf"/>
</dbReference>
<dbReference type="PROSITE" id="PS50106">
    <property type="entry name" value="PDZ"/>
    <property type="match status" value="3"/>
</dbReference>
<evidence type="ECO:0000256" key="3">
    <source>
        <dbReference type="ARBA" id="ARBA00022443"/>
    </source>
</evidence>
<dbReference type="InterPro" id="IPR001478">
    <property type="entry name" value="PDZ"/>
</dbReference>
<dbReference type="PROSITE" id="PS50002">
    <property type="entry name" value="SH3"/>
    <property type="match status" value="1"/>
</dbReference>
<feature type="domain" description="Guanylate kinase-like" evidence="9">
    <location>
        <begin position="599"/>
        <end position="775"/>
    </location>
</feature>
<dbReference type="SMART" id="SM00326">
    <property type="entry name" value="SH3"/>
    <property type="match status" value="1"/>
</dbReference>
<dbReference type="GO" id="GO:0019901">
    <property type="term" value="F:protein kinase binding"/>
    <property type="evidence" value="ECO:0007669"/>
    <property type="project" value="TreeGrafter"/>
</dbReference>
<accession>A0AAD9BFY3</accession>
<dbReference type="FunFam" id="2.30.30.40:FF:000047">
    <property type="entry name" value="Disks large homolog 2 isoform 3"/>
    <property type="match status" value="1"/>
</dbReference>
<reference evidence="11" key="1">
    <citation type="submission" date="2023-04" db="EMBL/GenBank/DDBJ databases">
        <title>Chromosome-level genome of Chaenocephalus aceratus.</title>
        <authorList>
            <person name="Park H."/>
        </authorList>
    </citation>
    <scope>NUCLEOTIDE SEQUENCE</scope>
    <source>
        <strain evidence="11">DE</strain>
        <tissue evidence="11">Muscle</tissue>
    </source>
</reference>
<dbReference type="PANTHER" id="PTHR23119">
    <property type="entry name" value="DISCS LARGE"/>
    <property type="match status" value="1"/>
</dbReference>
<dbReference type="GO" id="GO:0007268">
    <property type="term" value="P:chemical synaptic transmission"/>
    <property type="evidence" value="ECO:0007669"/>
    <property type="project" value="InterPro"/>
</dbReference>
<evidence type="ECO:0000313" key="11">
    <source>
        <dbReference type="EMBL" id="KAK1882956.1"/>
    </source>
</evidence>
<dbReference type="InterPro" id="IPR019583">
    <property type="entry name" value="DLG1-4_PDZ_assoc"/>
</dbReference>
<dbReference type="SUPFAM" id="SSF50044">
    <property type="entry name" value="SH3-domain"/>
    <property type="match status" value="1"/>
</dbReference>
<proteinExistence type="inferred from homology"/>
<dbReference type="PANTHER" id="PTHR23119:SF33">
    <property type="entry name" value="DISKS LARGE HOMOLOG 4"/>
    <property type="match status" value="1"/>
</dbReference>
<dbReference type="AlphaFoldDB" id="A0AAD9BFY3"/>
<dbReference type="InterPro" id="IPR050614">
    <property type="entry name" value="Synaptic_Scaffolding_LAP-MAGUK"/>
</dbReference>
<dbReference type="CDD" id="cd00071">
    <property type="entry name" value="GMPK"/>
    <property type="match status" value="1"/>
</dbReference>
<feature type="domain" description="PDZ" evidence="10">
    <location>
        <begin position="142"/>
        <end position="215"/>
    </location>
</feature>
<feature type="region of interest" description="Disordered" evidence="7">
    <location>
        <begin position="558"/>
        <end position="584"/>
    </location>
</feature>
<evidence type="ECO:0000259" key="8">
    <source>
        <dbReference type="PROSITE" id="PS50002"/>
    </source>
</evidence>
<dbReference type="InterPro" id="IPR020590">
    <property type="entry name" value="Guanylate_kinase_CS"/>
</dbReference>
<dbReference type="Pfam" id="PF00595">
    <property type="entry name" value="PDZ"/>
    <property type="match status" value="3"/>
</dbReference>
<dbReference type="PROSITE" id="PS00856">
    <property type="entry name" value="GUANYLATE_KINASE_1"/>
    <property type="match status" value="1"/>
</dbReference>
<evidence type="ECO:0000256" key="1">
    <source>
        <dbReference type="ARBA" id="ARBA00004170"/>
    </source>
</evidence>
<dbReference type="GO" id="GO:0098839">
    <property type="term" value="C:postsynaptic density membrane"/>
    <property type="evidence" value="ECO:0007669"/>
    <property type="project" value="TreeGrafter"/>
</dbReference>
<dbReference type="GO" id="GO:0031594">
    <property type="term" value="C:neuromuscular junction"/>
    <property type="evidence" value="ECO:0007669"/>
    <property type="project" value="InterPro"/>
</dbReference>
<dbReference type="InterPro" id="IPR008145">
    <property type="entry name" value="GK/Ca_channel_bsu"/>
</dbReference>
<dbReference type="SUPFAM" id="SSF52540">
    <property type="entry name" value="P-loop containing nucleoside triphosphate hydrolases"/>
    <property type="match status" value="1"/>
</dbReference>
<dbReference type="GO" id="GO:0098970">
    <property type="term" value="P:postsynaptic neurotransmitter receptor diffusion trapping"/>
    <property type="evidence" value="ECO:0007669"/>
    <property type="project" value="TreeGrafter"/>
</dbReference>
<dbReference type="GO" id="GO:0045197">
    <property type="term" value="P:establishment or maintenance of epithelial cell apical/basal polarity"/>
    <property type="evidence" value="ECO:0007669"/>
    <property type="project" value="TreeGrafter"/>
</dbReference>
<dbReference type="Gene3D" id="6.20.370.60">
    <property type="match status" value="1"/>
</dbReference>
<dbReference type="Gene3D" id="3.30.63.10">
    <property type="entry name" value="Guanylate Kinase phosphate binding domain"/>
    <property type="match status" value="1"/>
</dbReference>
<comment type="similarity">
    <text evidence="2">Belongs to the MAGUK family.</text>
</comment>
<dbReference type="GO" id="GO:0098609">
    <property type="term" value="P:cell-cell adhesion"/>
    <property type="evidence" value="ECO:0007669"/>
    <property type="project" value="TreeGrafter"/>
</dbReference>
<dbReference type="InterPro" id="IPR016313">
    <property type="entry name" value="DLG1-like"/>
</dbReference>
<keyword evidence="3 6" id="KW-0728">SH3 domain</keyword>
<dbReference type="Pfam" id="PF00625">
    <property type="entry name" value="Guanylate_kin"/>
    <property type="match status" value="1"/>
</dbReference>
<dbReference type="FunFam" id="2.30.42.10:FF:000049">
    <property type="entry name" value="disks large homolog 1 isoform X1"/>
    <property type="match status" value="1"/>
</dbReference>
<dbReference type="Proteomes" id="UP001228049">
    <property type="component" value="Unassembled WGS sequence"/>
</dbReference>
<dbReference type="InterPro" id="IPR008144">
    <property type="entry name" value="Guanylate_kin-like_dom"/>
</dbReference>
<evidence type="ECO:0000256" key="6">
    <source>
        <dbReference type="PROSITE-ProRule" id="PRU00192"/>
    </source>
</evidence>
<dbReference type="SMART" id="SM00072">
    <property type="entry name" value="GuKc"/>
    <property type="match status" value="1"/>
</dbReference>
<feature type="domain" description="PDZ" evidence="10">
    <location>
        <begin position="375"/>
        <end position="456"/>
    </location>
</feature>
<evidence type="ECO:0000259" key="10">
    <source>
        <dbReference type="PROSITE" id="PS50106"/>
    </source>
</evidence>
<evidence type="ECO:0000256" key="5">
    <source>
        <dbReference type="ARBA" id="ARBA00023136"/>
    </source>
</evidence>
<dbReference type="InterPro" id="IPR027417">
    <property type="entry name" value="P-loop_NTPase"/>
</dbReference>
<dbReference type="GO" id="GO:0097113">
    <property type="term" value="P:AMPA glutamate receptor clustering"/>
    <property type="evidence" value="ECO:0007669"/>
    <property type="project" value="TreeGrafter"/>
</dbReference>
<feature type="domain" description="PDZ" evidence="10">
    <location>
        <begin position="223"/>
        <end position="310"/>
    </location>
</feature>
<sequence>NELLHICSAAEHNVSLGASGGFVAATQALTHRTVWPISTKYRYQDEETPPLEHSPAHLAPGKSAEMLHMSDKNLAAMEAIHGYTPHTHISPVKPVLMSSGHTPMYTSAVSTLGNTPPVVVNTDTLDGSPYVNGTEGEIEYEEITLERGNSGLGFSIAGGTDNPHVGDDPSIFITKIIPGGAAAQDGRLREVTHSQAVEALKEAGAIVRLYVLRRKPAAEKVTEIKLIKGPKGLGFSIAGGVGNQHIPGDNSIYVTKIIEGGAAHKDCRLQIGDKILAVNNVCLEDVMHEDAVGALKNTAEVVYLRVAKPNNLFLANSYNPPDLTSTYSHMDTELSHPGYLGSDYPQALTPTSPSRFSPVLHGMMGDDDIPREPRRVLIHRGSTGLGFNIVGGEDGEGIFISFILAGGPADLSGELHKGDQILSVNGVDLRMATHEQAAAALKNAGQTVTIIAQYRPDEYSRFEAKIHDLREQLMNSSMGSGTTTLRSNPKRGFYIRALFDYDKTADCGFLSQALGFRFGDVLHVLDCGDEEWWQARKVSPQNEAEEVGFIPSKHRVERKDWSRGNTKERDHGRDSLGTLGRDKTSQSYETVTQVEVHYARPIIILGPVKDRINDDLLSEFPDKFGSCVPHTTRPKREYEVDGRDYHFVSSREQMEKDIQSHRFIEAGQYNSHLYGTSVQSVREVAEQQGKHCILDVSANAVRRLQAAQLHPIAIFVRPKSLENVLEINTRLTEEQARKGMDRALKLEQDFIECFSAVVEGDSFEEVYHKVKTVIEEQSGPYIWIPTRERL</sequence>
<dbReference type="FunFam" id="2.30.42.10:FF:000001">
    <property type="entry name" value="Disks large homolog 1 isoform 2"/>
    <property type="match status" value="1"/>
</dbReference>
<dbReference type="SUPFAM" id="SSF50156">
    <property type="entry name" value="PDZ domain-like"/>
    <property type="match status" value="3"/>
</dbReference>
<dbReference type="GO" id="GO:0016323">
    <property type="term" value="C:basolateral plasma membrane"/>
    <property type="evidence" value="ECO:0007669"/>
    <property type="project" value="TreeGrafter"/>
</dbReference>
<comment type="caution">
    <text evidence="11">The sequence shown here is derived from an EMBL/GenBank/DDBJ whole genome shotgun (WGS) entry which is preliminary data.</text>
</comment>
<dbReference type="FunFam" id="3.30.63.10:FF:000001">
    <property type="entry name" value="Disks large homolog 1 isoform 2"/>
    <property type="match status" value="1"/>
</dbReference>
<feature type="domain" description="SH3" evidence="8">
    <location>
        <begin position="490"/>
        <end position="560"/>
    </location>
</feature>
<keyword evidence="5" id="KW-0472">Membrane</keyword>
<evidence type="ECO:0000313" key="12">
    <source>
        <dbReference type="Proteomes" id="UP001228049"/>
    </source>
</evidence>
<feature type="non-terminal residue" evidence="11">
    <location>
        <position position="1"/>
    </location>
</feature>
<dbReference type="InterPro" id="IPR001452">
    <property type="entry name" value="SH3_domain"/>
</dbReference>
<dbReference type="Gene3D" id="2.30.42.10">
    <property type="match status" value="3"/>
</dbReference>
<dbReference type="InterPro" id="IPR036028">
    <property type="entry name" value="SH3-like_dom_sf"/>
</dbReference>
<dbReference type="InterPro" id="IPR019590">
    <property type="entry name" value="DLG1_PEST_dom"/>
</dbReference>
<protein>
    <submittedName>
        <fullName evidence="11">Disks large like 4</fullName>
    </submittedName>
</protein>
<gene>
    <name evidence="11" type="ORF">KUDE01_023736</name>
</gene>
<comment type="subcellular location">
    <subcellularLocation>
        <location evidence="1">Membrane</location>
        <topology evidence="1">Peripheral membrane protein</topology>
    </subcellularLocation>
</comment>
<dbReference type="SMART" id="SM00228">
    <property type="entry name" value="PDZ"/>
    <property type="match status" value="3"/>
</dbReference>
<keyword evidence="12" id="KW-1185">Reference proteome</keyword>
<dbReference type="GO" id="GO:0043005">
    <property type="term" value="C:neuron projection"/>
    <property type="evidence" value="ECO:0007669"/>
    <property type="project" value="InterPro"/>
</dbReference>
<dbReference type="CDD" id="cd06795">
    <property type="entry name" value="PDZ3_Dlg1-2-4-like"/>
    <property type="match status" value="1"/>
</dbReference>
<dbReference type="SMART" id="SM01277">
    <property type="entry name" value="MAGUK_N_PEST"/>
    <property type="match status" value="1"/>
</dbReference>
<organism evidence="11 12">
    <name type="scientific">Dissostichus eleginoides</name>
    <name type="common">Patagonian toothfish</name>
    <name type="synonym">Dissostichus amissus</name>
    <dbReference type="NCBI Taxonomy" id="100907"/>
    <lineage>
        <taxon>Eukaryota</taxon>
        <taxon>Metazoa</taxon>
        <taxon>Chordata</taxon>
        <taxon>Craniata</taxon>
        <taxon>Vertebrata</taxon>
        <taxon>Euteleostomi</taxon>
        <taxon>Actinopterygii</taxon>
        <taxon>Neopterygii</taxon>
        <taxon>Teleostei</taxon>
        <taxon>Neoteleostei</taxon>
        <taxon>Acanthomorphata</taxon>
        <taxon>Eupercaria</taxon>
        <taxon>Perciformes</taxon>
        <taxon>Notothenioidei</taxon>
        <taxon>Nototheniidae</taxon>
        <taxon>Dissostichus</taxon>
    </lineage>
</organism>